<accession>Q026U2</accession>
<dbReference type="KEGG" id="sus:Acid_1987"/>
<dbReference type="InterPro" id="IPR029063">
    <property type="entry name" value="SAM-dependent_MTases_sf"/>
</dbReference>
<dbReference type="STRING" id="234267.Acid_1987"/>
<evidence type="ECO:0008006" key="2">
    <source>
        <dbReference type="Google" id="ProtNLM"/>
    </source>
</evidence>
<dbReference type="AlphaFoldDB" id="Q026U2"/>
<dbReference type="Gene3D" id="3.40.50.150">
    <property type="entry name" value="Vaccinia Virus protein VP39"/>
    <property type="match status" value="1"/>
</dbReference>
<dbReference type="InParanoid" id="Q026U2"/>
<dbReference type="Pfam" id="PF13489">
    <property type="entry name" value="Methyltransf_23"/>
    <property type="match status" value="1"/>
</dbReference>
<protein>
    <recommendedName>
        <fullName evidence="2">Methyltransferase type 11</fullName>
    </recommendedName>
</protein>
<evidence type="ECO:0000313" key="1">
    <source>
        <dbReference type="EMBL" id="ABJ82977.1"/>
    </source>
</evidence>
<dbReference type="HOGENOM" id="CLU_082393_0_0_0"/>
<name>Q026U2_SOLUE</name>
<organism evidence="1">
    <name type="scientific">Solibacter usitatus (strain Ellin6076)</name>
    <dbReference type="NCBI Taxonomy" id="234267"/>
    <lineage>
        <taxon>Bacteria</taxon>
        <taxon>Pseudomonadati</taxon>
        <taxon>Acidobacteriota</taxon>
        <taxon>Terriglobia</taxon>
        <taxon>Bryobacterales</taxon>
        <taxon>Solibacteraceae</taxon>
        <taxon>Candidatus Solibacter</taxon>
    </lineage>
</organism>
<dbReference type="SUPFAM" id="SSF53335">
    <property type="entry name" value="S-adenosyl-L-methionine-dependent methyltransferases"/>
    <property type="match status" value="1"/>
</dbReference>
<gene>
    <name evidence="1" type="ordered locus">Acid_1987</name>
</gene>
<sequence length="257" mass="29112">MRKSASTQYDAAFYRRQRSGSSASASEVVPLVIDLIGPQSVVDVGCGQAPWLAVFQECGIQDVFGIDGDYVNQDMLAIPRERFMMKDLNQPFSLERRFDLAVSLEVAEHLKPEASADFIRSLTGLSKLVLFSAAIPGQGGTAHINEQWPDFWVGLFREQGFTLVDCLRDRIWNNGKVEPWYRQNLLLFVESEHLKSLPLLKEIAERGADRFVAVVHPEIFWDKGPGMNLLVLLLQCPKTLRLAVGRNRERLRKLVKR</sequence>
<dbReference type="eggNOG" id="COG0500">
    <property type="taxonomic scope" value="Bacteria"/>
</dbReference>
<proteinExistence type="predicted"/>
<reference evidence="1" key="1">
    <citation type="submission" date="2006-10" db="EMBL/GenBank/DDBJ databases">
        <title>Complete sequence of Solibacter usitatus Ellin6076.</title>
        <authorList>
            <consortium name="US DOE Joint Genome Institute"/>
            <person name="Copeland A."/>
            <person name="Lucas S."/>
            <person name="Lapidus A."/>
            <person name="Barry K."/>
            <person name="Detter J.C."/>
            <person name="Glavina del Rio T."/>
            <person name="Hammon N."/>
            <person name="Israni S."/>
            <person name="Dalin E."/>
            <person name="Tice H."/>
            <person name="Pitluck S."/>
            <person name="Thompson L.S."/>
            <person name="Brettin T."/>
            <person name="Bruce D."/>
            <person name="Han C."/>
            <person name="Tapia R."/>
            <person name="Gilna P."/>
            <person name="Schmutz J."/>
            <person name="Larimer F."/>
            <person name="Land M."/>
            <person name="Hauser L."/>
            <person name="Kyrpides N."/>
            <person name="Mikhailova N."/>
            <person name="Janssen P.H."/>
            <person name="Kuske C.R."/>
            <person name="Richardson P."/>
        </authorList>
    </citation>
    <scope>NUCLEOTIDE SEQUENCE</scope>
    <source>
        <strain evidence="1">Ellin6076</strain>
    </source>
</reference>
<dbReference type="OrthoDB" id="9791837at2"/>
<dbReference type="EMBL" id="CP000473">
    <property type="protein sequence ID" value="ABJ82977.1"/>
    <property type="molecule type" value="Genomic_DNA"/>
</dbReference>